<sequence>MVMESTEEAMGLAQKGQKRSEADPERVREELDQRAAAEWALFEEDADNQLHPSEVQGVKTSLDRPEPTHSPQKKETIEISSGANDQPKHSTETNPNFETQGATPPAQSWVVWKTASQRGRPHRPLGIKATRDDAKQRQSKATFPPGIGETQVDKTASHRKVARTRRASKVITQMDFRAWTEQNHAVGGSQTELRGAKRPRPLGDKVEEVCIRPRASNADLASSNQTKRLRSIRQQNRDEQISSNTNKAVQQVLPPAPITGQRVGSGTQLMATPAGTEVTITFRAYERGEWMTLATIPVDASDPHEAQKVADRYARVEDQNARFYDRSLRKVSVNQCVRAAIDSGTYTVLMSLGKELYVTRQLIASVARLFDEGLQTPGVTTDDEL</sequence>
<dbReference type="RefSeq" id="XP_025579228.1">
    <property type="nucleotide sequence ID" value="XM_025721175.1"/>
</dbReference>
<protein>
    <submittedName>
        <fullName evidence="2">Uncharacterized protein</fullName>
    </submittedName>
</protein>
<feature type="region of interest" description="Disordered" evidence="1">
    <location>
        <begin position="217"/>
        <end position="242"/>
    </location>
</feature>
<evidence type="ECO:0000313" key="3">
    <source>
        <dbReference type="Proteomes" id="UP000249402"/>
    </source>
</evidence>
<evidence type="ECO:0000313" key="2">
    <source>
        <dbReference type="EMBL" id="RAL04901.1"/>
    </source>
</evidence>
<dbReference type="VEuPathDB" id="FungiDB:BO80DRAFT_441141"/>
<evidence type="ECO:0000256" key="1">
    <source>
        <dbReference type="SAM" id="MobiDB-lite"/>
    </source>
</evidence>
<reference evidence="2 3" key="1">
    <citation type="submission" date="2018-02" db="EMBL/GenBank/DDBJ databases">
        <title>The genomes of Aspergillus section Nigri reveals drivers in fungal speciation.</title>
        <authorList>
            <consortium name="DOE Joint Genome Institute"/>
            <person name="Vesth T.C."/>
            <person name="Nybo J."/>
            <person name="Theobald S."/>
            <person name="Brandl J."/>
            <person name="Frisvad J.C."/>
            <person name="Nielsen K.F."/>
            <person name="Lyhne E.K."/>
            <person name="Kogle M.E."/>
            <person name="Kuo A."/>
            <person name="Riley R."/>
            <person name="Clum A."/>
            <person name="Nolan M."/>
            <person name="Lipzen A."/>
            <person name="Salamov A."/>
            <person name="Henrissat B."/>
            <person name="Wiebenga A."/>
            <person name="De vries R.P."/>
            <person name="Grigoriev I.V."/>
            <person name="Mortensen U.H."/>
            <person name="Andersen M.R."/>
            <person name="Baker S.E."/>
        </authorList>
    </citation>
    <scope>NUCLEOTIDE SEQUENCE [LARGE SCALE GENOMIC DNA]</scope>
    <source>
        <strain evidence="2 3">CBS 121593</strain>
    </source>
</reference>
<name>A0A395HAC8_9EURO</name>
<dbReference type="OrthoDB" id="4509952at2759"/>
<dbReference type="EMBL" id="KZ824422">
    <property type="protein sequence ID" value="RAL04901.1"/>
    <property type="molecule type" value="Genomic_DNA"/>
</dbReference>
<dbReference type="Proteomes" id="UP000249402">
    <property type="component" value="Unassembled WGS sequence"/>
</dbReference>
<feature type="region of interest" description="Disordered" evidence="1">
    <location>
        <begin position="1"/>
        <end position="103"/>
    </location>
</feature>
<proteinExistence type="predicted"/>
<feature type="compositionally biased region" description="Polar residues" evidence="1">
    <location>
        <begin position="92"/>
        <end position="103"/>
    </location>
</feature>
<feature type="compositionally biased region" description="Basic and acidic residues" evidence="1">
    <location>
        <begin position="18"/>
        <end position="35"/>
    </location>
</feature>
<dbReference type="AlphaFoldDB" id="A0A395HAC8"/>
<gene>
    <name evidence="2" type="ORF">BO80DRAFT_441141</name>
</gene>
<accession>A0A395HAC8</accession>
<keyword evidence="3" id="KW-1185">Reference proteome</keyword>
<feature type="compositionally biased region" description="Basic and acidic residues" evidence="1">
    <location>
        <begin position="61"/>
        <end position="77"/>
    </location>
</feature>
<feature type="region of interest" description="Disordered" evidence="1">
    <location>
        <begin position="115"/>
        <end position="159"/>
    </location>
</feature>
<organism evidence="2 3">
    <name type="scientific">Aspergillus ibericus CBS 121593</name>
    <dbReference type="NCBI Taxonomy" id="1448316"/>
    <lineage>
        <taxon>Eukaryota</taxon>
        <taxon>Fungi</taxon>
        <taxon>Dikarya</taxon>
        <taxon>Ascomycota</taxon>
        <taxon>Pezizomycotina</taxon>
        <taxon>Eurotiomycetes</taxon>
        <taxon>Eurotiomycetidae</taxon>
        <taxon>Eurotiales</taxon>
        <taxon>Aspergillaceae</taxon>
        <taxon>Aspergillus</taxon>
        <taxon>Aspergillus subgen. Circumdati</taxon>
    </lineage>
</organism>
<dbReference type="GeneID" id="37226040"/>
<dbReference type="STRING" id="1448316.A0A395HAC8"/>